<evidence type="ECO:0000256" key="2">
    <source>
        <dbReference type="ARBA" id="ARBA00022553"/>
    </source>
</evidence>
<evidence type="ECO:0000313" key="7">
    <source>
        <dbReference type="EMBL" id="QQO10991.1"/>
    </source>
</evidence>
<sequence>MTSFKHILDPVCAAVGVAADTKEAALAQAVEILAKNGKVPDSAGLLREVLSRESLAPTAIGEGVALPHALSASVPETMFAVLRLARAVDFGADDGGPVDIIFLIAGPRNETSAHLKLLSKLARLLHDEKFRAALRSAADGRSLAELLYEKD</sequence>
<dbReference type="Pfam" id="PF00359">
    <property type="entry name" value="PTS_EIIA_2"/>
    <property type="match status" value="1"/>
</dbReference>
<protein>
    <submittedName>
        <fullName evidence="7">PTS sugar transporter subunit IIA</fullName>
    </submittedName>
</protein>
<organism evidence="7 8">
    <name type="scientific">Breznakiella homolactica</name>
    <dbReference type="NCBI Taxonomy" id="2798577"/>
    <lineage>
        <taxon>Bacteria</taxon>
        <taxon>Pseudomonadati</taxon>
        <taxon>Spirochaetota</taxon>
        <taxon>Spirochaetia</taxon>
        <taxon>Spirochaetales</taxon>
        <taxon>Breznakiellaceae</taxon>
        <taxon>Breznakiella</taxon>
    </lineage>
</organism>
<dbReference type="EMBL" id="CP067089">
    <property type="protein sequence ID" value="QQO10991.1"/>
    <property type="molecule type" value="Genomic_DNA"/>
</dbReference>
<evidence type="ECO:0000256" key="5">
    <source>
        <dbReference type="ARBA" id="ARBA00022683"/>
    </source>
</evidence>
<dbReference type="GO" id="GO:0016020">
    <property type="term" value="C:membrane"/>
    <property type="evidence" value="ECO:0007669"/>
    <property type="project" value="InterPro"/>
</dbReference>
<evidence type="ECO:0000313" key="8">
    <source>
        <dbReference type="Proteomes" id="UP000595917"/>
    </source>
</evidence>
<dbReference type="AlphaFoldDB" id="A0A7T7XR72"/>
<keyword evidence="4" id="KW-0808">Transferase</keyword>
<dbReference type="PROSITE" id="PS00372">
    <property type="entry name" value="PTS_EIIA_TYPE_2_HIS"/>
    <property type="match status" value="1"/>
</dbReference>
<dbReference type="InterPro" id="IPR002178">
    <property type="entry name" value="PTS_EIIA_type-2_dom"/>
</dbReference>
<dbReference type="PANTHER" id="PTHR47738">
    <property type="entry name" value="PTS SYSTEM FRUCTOSE-LIKE EIIA COMPONENT-RELATED"/>
    <property type="match status" value="1"/>
</dbReference>
<dbReference type="GO" id="GO:0009401">
    <property type="term" value="P:phosphoenolpyruvate-dependent sugar phosphotransferase system"/>
    <property type="evidence" value="ECO:0007669"/>
    <property type="project" value="UniProtKB-KW"/>
</dbReference>
<keyword evidence="1" id="KW-0813">Transport</keyword>
<name>A0A7T7XR72_9SPIR</name>
<dbReference type="PROSITE" id="PS51094">
    <property type="entry name" value="PTS_EIIA_TYPE_2"/>
    <property type="match status" value="1"/>
</dbReference>
<dbReference type="GO" id="GO:0008982">
    <property type="term" value="F:protein-N(PI)-phosphohistidine-sugar phosphotransferase activity"/>
    <property type="evidence" value="ECO:0007669"/>
    <property type="project" value="InterPro"/>
</dbReference>
<dbReference type="InterPro" id="IPR004715">
    <property type="entry name" value="PTS_IIA_fruc"/>
</dbReference>
<keyword evidence="5" id="KW-0598">Phosphotransferase system</keyword>
<dbReference type="InterPro" id="IPR016152">
    <property type="entry name" value="PTrfase/Anion_transptr"/>
</dbReference>
<keyword evidence="8" id="KW-1185">Reference proteome</keyword>
<reference evidence="7" key="1">
    <citation type="submission" date="2021-01" db="EMBL/GenBank/DDBJ databases">
        <title>Description of Breznakiella homolactica.</title>
        <authorList>
            <person name="Song Y."/>
            <person name="Brune A."/>
        </authorList>
    </citation>
    <scope>NUCLEOTIDE SEQUENCE</scope>
    <source>
        <strain evidence="7">RmG30</strain>
    </source>
</reference>
<dbReference type="PANTHER" id="PTHR47738:SF1">
    <property type="entry name" value="NITROGEN REGULATORY PROTEIN"/>
    <property type="match status" value="1"/>
</dbReference>
<evidence type="ECO:0000256" key="4">
    <source>
        <dbReference type="ARBA" id="ARBA00022679"/>
    </source>
</evidence>
<accession>A0A7T7XR72</accession>
<dbReference type="RefSeq" id="WP_215628301.1">
    <property type="nucleotide sequence ID" value="NZ_CP067089.2"/>
</dbReference>
<dbReference type="GO" id="GO:0030295">
    <property type="term" value="F:protein kinase activator activity"/>
    <property type="evidence" value="ECO:0007669"/>
    <property type="project" value="TreeGrafter"/>
</dbReference>
<dbReference type="SUPFAM" id="SSF55804">
    <property type="entry name" value="Phoshotransferase/anion transport protein"/>
    <property type="match status" value="1"/>
</dbReference>
<dbReference type="InterPro" id="IPR051541">
    <property type="entry name" value="PTS_SugarTrans_NitroReg"/>
</dbReference>
<dbReference type="CDD" id="cd00211">
    <property type="entry name" value="PTS_IIA_fru"/>
    <property type="match status" value="1"/>
</dbReference>
<evidence type="ECO:0000259" key="6">
    <source>
        <dbReference type="PROSITE" id="PS51094"/>
    </source>
</evidence>
<proteinExistence type="predicted"/>
<evidence type="ECO:0000256" key="1">
    <source>
        <dbReference type="ARBA" id="ARBA00022448"/>
    </source>
</evidence>
<keyword evidence="3 7" id="KW-0762">Sugar transport</keyword>
<keyword evidence="2" id="KW-0597">Phosphoprotein</keyword>
<feature type="domain" description="PTS EIIA type-2" evidence="6">
    <location>
        <begin position="6"/>
        <end position="150"/>
    </location>
</feature>
<dbReference type="KEGG" id="bhc:JFL75_08755"/>
<dbReference type="Proteomes" id="UP000595917">
    <property type="component" value="Chromosome"/>
</dbReference>
<evidence type="ECO:0000256" key="3">
    <source>
        <dbReference type="ARBA" id="ARBA00022597"/>
    </source>
</evidence>
<gene>
    <name evidence="7" type="ORF">JFL75_08755</name>
</gene>
<dbReference type="Gene3D" id="3.40.930.10">
    <property type="entry name" value="Mannitol-specific EII, Chain A"/>
    <property type="match status" value="1"/>
</dbReference>
<dbReference type="NCBIfam" id="TIGR00848">
    <property type="entry name" value="fruA"/>
    <property type="match status" value="1"/>
</dbReference>